<keyword evidence="2" id="KW-1185">Reference proteome</keyword>
<accession>A0A556C4P1</accession>
<protein>
    <recommendedName>
        <fullName evidence="3">DNA-binding protein</fullName>
    </recommendedName>
</protein>
<organism evidence="1 2">
    <name type="scientific">Brevibacterium aurantiacum</name>
    <dbReference type="NCBI Taxonomy" id="273384"/>
    <lineage>
        <taxon>Bacteria</taxon>
        <taxon>Bacillati</taxon>
        <taxon>Actinomycetota</taxon>
        <taxon>Actinomycetes</taxon>
        <taxon>Micrococcales</taxon>
        <taxon>Brevibacteriaceae</taxon>
        <taxon>Brevibacterium</taxon>
    </lineage>
</organism>
<name>A0A556C4P1_BREAU</name>
<gene>
    <name evidence="1" type="ORF">FO013_19980</name>
</gene>
<dbReference type="AlphaFoldDB" id="A0A556C4P1"/>
<dbReference type="EMBL" id="VLTK01000017">
    <property type="protein sequence ID" value="TSI12417.1"/>
    <property type="molecule type" value="Genomic_DNA"/>
</dbReference>
<evidence type="ECO:0008006" key="3">
    <source>
        <dbReference type="Google" id="ProtNLM"/>
    </source>
</evidence>
<evidence type="ECO:0000313" key="1">
    <source>
        <dbReference type="EMBL" id="TSI12417.1"/>
    </source>
</evidence>
<dbReference type="Proteomes" id="UP000316406">
    <property type="component" value="Unassembled WGS sequence"/>
</dbReference>
<comment type="caution">
    <text evidence="1">The sequence shown here is derived from an EMBL/GenBank/DDBJ whole genome shotgun (WGS) entry which is preliminary data.</text>
</comment>
<proteinExistence type="predicted"/>
<sequence length="71" mass="8372">MKKDVDYFYDDGAIRFAEQNGISRAAFERAMSSKDNTPPYVEFREAKPKPFRVYHREDLIPWINRQLSSAT</sequence>
<reference evidence="1 2" key="1">
    <citation type="submission" date="2019-07" db="EMBL/GenBank/DDBJ databases">
        <title>Draft genome sequence of Brevibacterium aurantiacum XU54 isolated from Xinjiang China.</title>
        <authorList>
            <person name="Xu X."/>
        </authorList>
    </citation>
    <scope>NUCLEOTIDE SEQUENCE [LARGE SCALE GENOMIC DNA]</scope>
    <source>
        <strain evidence="1 2">XU54</strain>
    </source>
</reference>
<evidence type="ECO:0000313" key="2">
    <source>
        <dbReference type="Proteomes" id="UP000316406"/>
    </source>
</evidence>
<dbReference type="RefSeq" id="WP_143924319.1">
    <property type="nucleotide sequence ID" value="NZ_JABUXX010000002.1"/>
</dbReference>